<evidence type="ECO:0000256" key="5">
    <source>
        <dbReference type="HAMAP-Rule" id="MF_00200"/>
    </source>
</evidence>
<feature type="domain" description="RNA 3'-terminal phosphate cyclase" evidence="7">
    <location>
        <begin position="8"/>
        <end position="326"/>
    </location>
</feature>
<feature type="domain" description="RNA 3'-terminal phosphate cyclase insert" evidence="8">
    <location>
        <begin position="187"/>
        <end position="274"/>
    </location>
</feature>
<feature type="active site" description="Tele-AMP-histidine intermediate" evidence="5">
    <location>
        <position position="313"/>
    </location>
</feature>
<dbReference type="InterPro" id="IPR000228">
    <property type="entry name" value="RNA3'_term_phos_cyc"/>
</dbReference>
<evidence type="ECO:0000256" key="4">
    <source>
        <dbReference type="ARBA" id="ARBA00024481"/>
    </source>
</evidence>
<dbReference type="GO" id="GO:0003963">
    <property type="term" value="F:RNA-3'-phosphate cyclase activity"/>
    <property type="evidence" value="ECO:0007669"/>
    <property type="project" value="UniProtKB-UniRule"/>
</dbReference>
<dbReference type="InterPro" id="IPR013791">
    <property type="entry name" value="RNA3'-term_phos_cycl_insert"/>
</dbReference>
<proteinExistence type="inferred from homology"/>
<evidence type="ECO:0000259" key="7">
    <source>
        <dbReference type="Pfam" id="PF01137"/>
    </source>
</evidence>
<evidence type="ECO:0000313" key="10">
    <source>
        <dbReference type="EMBL" id="HFJ54083.1"/>
    </source>
</evidence>
<evidence type="ECO:0000313" key="9">
    <source>
        <dbReference type="EMBL" id="HEA87247.1"/>
    </source>
</evidence>
<dbReference type="InterPro" id="IPR017770">
    <property type="entry name" value="RNA3'_term_phos_cyc_type_1"/>
</dbReference>
<protein>
    <recommendedName>
        <fullName evidence="5 6">RNA 3'-terminal phosphate cyclase</fullName>
        <shortName evidence="5">RNA cyclase</shortName>
        <shortName evidence="5">RNA-3'-phosphate cyclase</shortName>
        <ecNumber evidence="5 6">6.5.1.4</ecNumber>
    </recommendedName>
</protein>
<dbReference type="Pfam" id="PF05189">
    <property type="entry name" value="RTC_insert"/>
    <property type="match status" value="1"/>
</dbReference>
<evidence type="ECO:0000259" key="8">
    <source>
        <dbReference type="Pfam" id="PF05189"/>
    </source>
</evidence>
<evidence type="ECO:0000256" key="2">
    <source>
        <dbReference type="ARBA" id="ARBA00022598"/>
    </source>
</evidence>
<dbReference type="InterPro" id="IPR023797">
    <property type="entry name" value="RNA3'_phos_cyclase_dom"/>
</dbReference>
<comment type="subcellular location">
    <subcellularLocation>
        <location evidence="5">Cytoplasm</location>
    </subcellularLocation>
</comment>
<dbReference type="EMBL" id="DSLG01000004">
    <property type="protein sequence ID" value="HEA87247.1"/>
    <property type="molecule type" value="Genomic_DNA"/>
</dbReference>
<dbReference type="Pfam" id="PF01137">
    <property type="entry name" value="RTC"/>
    <property type="match status" value="1"/>
</dbReference>
<gene>
    <name evidence="5" type="primary">rtcA</name>
    <name evidence="9" type="ORF">ENP94_04460</name>
    <name evidence="10" type="ORF">ENS16_05285</name>
</gene>
<dbReference type="NCBIfam" id="TIGR03399">
    <property type="entry name" value="RNA_3prim_cycl"/>
    <property type="match status" value="1"/>
</dbReference>
<comment type="catalytic activity">
    <reaction evidence="4 5">
        <text>a 3'-end 3'-phospho-ribonucleotide-RNA + ATP = a 3'-end 2',3'-cyclophospho-ribonucleotide-RNA + AMP + diphosphate</text>
        <dbReference type="Rhea" id="RHEA:23976"/>
        <dbReference type="Rhea" id="RHEA-COMP:10463"/>
        <dbReference type="Rhea" id="RHEA-COMP:10464"/>
        <dbReference type="ChEBI" id="CHEBI:30616"/>
        <dbReference type="ChEBI" id="CHEBI:33019"/>
        <dbReference type="ChEBI" id="CHEBI:83062"/>
        <dbReference type="ChEBI" id="CHEBI:83064"/>
        <dbReference type="ChEBI" id="CHEBI:456215"/>
        <dbReference type="EC" id="6.5.1.4"/>
    </reaction>
</comment>
<comment type="function">
    <text evidence="5">Catalyzes the conversion of 3'-phosphate to a 2',3'-cyclic phosphodiester at the end of RNA. The mechanism of action of the enzyme occurs in 3 steps: (A) adenylation of the enzyme by ATP; (B) transfer of adenylate to an RNA-N3'P to produce RNA-N3'PP5'A; (C) and attack of the adjacent 2'-hydroxyl on the 3'-phosphorus in the diester linkage to produce the cyclic end product. The biological role of this enzyme is unknown but it is likely to function in some aspects of cellular RNA processing.</text>
</comment>
<feature type="binding site" evidence="5">
    <location>
        <position position="104"/>
    </location>
    <ligand>
        <name>ATP</name>
        <dbReference type="ChEBI" id="CHEBI:30616"/>
    </ligand>
</feature>
<dbReference type="PIRSF" id="PIRSF005378">
    <property type="entry name" value="RNA3'_term_phos_cycl_euk"/>
    <property type="match status" value="1"/>
</dbReference>
<dbReference type="EMBL" id="DSTU01000007">
    <property type="protein sequence ID" value="HFJ54083.1"/>
    <property type="molecule type" value="Genomic_DNA"/>
</dbReference>
<dbReference type="SUPFAM" id="SSF52913">
    <property type="entry name" value="RNA 3'-terminal phosphate cyclase, RPTC, insert domain"/>
    <property type="match status" value="1"/>
</dbReference>
<dbReference type="InterPro" id="IPR013792">
    <property type="entry name" value="RNA3'P_cycl/enolpyr_Trfase_a/b"/>
</dbReference>
<comment type="caution">
    <text evidence="9">The sequence shown here is derived from an EMBL/GenBank/DDBJ whole genome shotgun (WGS) entry which is preliminary data.</text>
</comment>
<dbReference type="InterPro" id="IPR037136">
    <property type="entry name" value="RNA3'_phos_cyclase_dom_sf"/>
</dbReference>
<name>A0A7C1SGY2_UNCW3</name>
<dbReference type="Gene3D" id="3.65.10.20">
    <property type="entry name" value="RNA 3'-terminal phosphate cyclase domain"/>
    <property type="match status" value="1"/>
</dbReference>
<comment type="similarity">
    <text evidence="1 5">Belongs to the RNA 3'-terminal cyclase family. Type 1 subfamily.</text>
</comment>
<dbReference type="PANTHER" id="PTHR11096">
    <property type="entry name" value="RNA 3' TERMINAL PHOSPHATE CYCLASE"/>
    <property type="match status" value="1"/>
</dbReference>
<evidence type="ECO:0000256" key="1">
    <source>
        <dbReference type="ARBA" id="ARBA00009206"/>
    </source>
</evidence>
<reference evidence="9" key="1">
    <citation type="journal article" date="2020" name="mSystems">
        <title>Genome- and Community-Level Interaction Insights into Carbon Utilization and Element Cycling Functions of Hydrothermarchaeota in Hydrothermal Sediment.</title>
        <authorList>
            <person name="Zhou Z."/>
            <person name="Liu Y."/>
            <person name="Xu W."/>
            <person name="Pan J."/>
            <person name="Luo Z.H."/>
            <person name="Li M."/>
        </authorList>
    </citation>
    <scope>NUCLEOTIDE SEQUENCE [LARGE SCALE GENOMIC DNA]</scope>
    <source>
        <strain evidence="9">SpSt-265</strain>
        <strain evidence="10">SpSt-465</strain>
    </source>
</reference>
<dbReference type="NCBIfam" id="NF003246">
    <property type="entry name" value="PRK04204.1-2"/>
    <property type="match status" value="1"/>
</dbReference>
<keyword evidence="5" id="KW-0963">Cytoplasm</keyword>
<feature type="binding site" evidence="5">
    <location>
        <begin position="287"/>
        <end position="291"/>
    </location>
    <ligand>
        <name>ATP</name>
        <dbReference type="ChEBI" id="CHEBI:30616"/>
    </ligand>
</feature>
<dbReference type="GO" id="GO:0005737">
    <property type="term" value="C:cytoplasm"/>
    <property type="evidence" value="ECO:0007669"/>
    <property type="project" value="UniProtKB-SubCell"/>
</dbReference>
<evidence type="ECO:0000256" key="3">
    <source>
        <dbReference type="ARBA" id="ARBA00022741"/>
    </source>
</evidence>
<dbReference type="HAMAP" id="MF_00200">
    <property type="entry name" value="RTC"/>
    <property type="match status" value="1"/>
</dbReference>
<evidence type="ECO:0000256" key="6">
    <source>
        <dbReference type="NCBIfam" id="TIGR03399"/>
    </source>
</evidence>
<dbReference type="AlphaFoldDB" id="A0A7C1SGY2"/>
<accession>A0A7C1SGY2</accession>
<keyword evidence="5" id="KW-0067">ATP-binding</keyword>
<dbReference type="PANTHER" id="PTHR11096:SF0">
    <property type="entry name" value="RNA 3'-TERMINAL PHOSPHATE CYCLASE"/>
    <property type="match status" value="1"/>
</dbReference>
<keyword evidence="2 5" id="KW-0436">Ligase</keyword>
<dbReference type="EC" id="6.5.1.4" evidence="5 6"/>
<dbReference type="GO" id="GO:0005524">
    <property type="term" value="F:ATP binding"/>
    <property type="evidence" value="ECO:0007669"/>
    <property type="project" value="UniProtKB-KW"/>
</dbReference>
<dbReference type="InterPro" id="IPR036553">
    <property type="entry name" value="RPTC_insert"/>
</dbReference>
<sequence>MLEIDGSYGSGGGQILRTALALSAILGRGFSIRNIRARRPRPGLMPQHLASVRAAAGLCNARVRGGVLGSTELDFEPGPIKAGNLVVDVAGETGSAGAVTLVAQTVMPIMFFASQPCTATLRGGTHVPFSPVYEYLAQVVIPFIRNLGYRAEARLCRAGFYPAGGGEVLLRTMPAQPPGTDRIVLAEPGRRKGIRIVSAVSRLPVSIAERQLKRLGMRLKNTAFEAEVREVPADGPGTYLYLEAEYERITVGFSALGRKGKPAEAVADEVYEQFAAHEQTGCALDPHLADQCLIFLLLRNVPFTFTTSRVTGHLETNIWLLNRFLPDREIELQVNQDRTGVVRTGCCK</sequence>
<keyword evidence="3 5" id="KW-0547">Nucleotide-binding</keyword>
<dbReference type="Gene3D" id="3.30.360.20">
    <property type="entry name" value="RNA 3'-terminal phosphate cyclase, insert domain"/>
    <property type="match status" value="1"/>
</dbReference>
<dbReference type="GO" id="GO:0006396">
    <property type="term" value="P:RNA processing"/>
    <property type="evidence" value="ECO:0007669"/>
    <property type="project" value="UniProtKB-UniRule"/>
</dbReference>
<organism evidence="9">
    <name type="scientific">candidate division WOR-3 bacterium</name>
    <dbReference type="NCBI Taxonomy" id="2052148"/>
    <lineage>
        <taxon>Bacteria</taxon>
        <taxon>Bacteria division WOR-3</taxon>
    </lineage>
</organism>
<dbReference type="SUPFAM" id="SSF55205">
    <property type="entry name" value="EPT/RTPC-like"/>
    <property type="match status" value="1"/>
</dbReference>